<keyword evidence="2" id="KW-1185">Reference proteome</keyword>
<name>A0ABV0UQ07_9TELE</name>
<dbReference type="InterPro" id="IPR011992">
    <property type="entry name" value="EF-hand-dom_pair"/>
</dbReference>
<evidence type="ECO:0000313" key="2">
    <source>
        <dbReference type="Proteomes" id="UP001482620"/>
    </source>
</evidence>
<dbReference type="Proteomes" id="UP001482620">
    <property type="component" value="Unassembled WGS sequence"/>
</dbReference>
<accession>A0ABV0UQ07</accession>
<evidence type="ECO:0000313" key="1">
    <source>
        <dbReference type="EMBL" id="MEQ2245993.1"/>
    </source>
</evidence>
<protein>
    <submittedName>
        <fullName evidence="1">Uncharacterized protein</fullName>
    </submittedName>
</protein>
<organism evidence="1 2">
    <name type="scientific">Ilyodon furcidens</name>
    <name type="common">goldbreast splitfin</name>
    <dbReference type="NCBI Taxonomy" id="33524"/>
    <lineage>
        <taxon>Eukaryota</taxon>
        <taxon>Metazoa</taxon>
        <taxon>Chordata</taxon>
        <taxon>Craniata</taxon>
        <taxon>Vertebrata</taxon>
        <taxon>Euteleostomi</taxon>
        <taxon>Actinopterygii</taxon>
        <taxon>Neopterygii</taxon>
        <taxon>Teleostei</taxon>
        <taxon>Neoteleostei</taxon>
        <taxon>Acanthomorphata</taxon>
        <taxon>Ovalentaria</taxon>
        <taxon>Atherinomorphae</taxon>
        <taxon>Cyprinodontiformes</taxon>
        <taxon>Goodeidae</taxon>
        <taxon>Ilyodon</taxon>
    </lineage>
</organism>
<dbReference type="EMBL" id="JAHRIQ010075359">
    <property type="protein sequence ID" value="MEQ2245993.1"/>
    <property type="molecule type" value="Genomic_DNA"/>
</dbReference>
<proteinExistence type="predicted"/>
<dbReference type="Gene3D" id="1.10.238.10">
    <property type="entry name" value="EF-hand"/>
    <property type="match status" value="1"/>
</dbReference>
<gene>
    <name evidence="1" type="ORF">ILYODFUR_033750</name>
</gene>
<reference evidence="1 2" key="1">
    <citation type="submission" date="2021-06" db="EMBL/GenBank/DDBJ databases">
        <authorList>
            <person name="Palmer J.M."/>
        </authorList>
    </citation>
    <scope>NUCLEOTIDE SEQUENCE [LARGE SCALE GENOMIC DNA]</scope>
    <source>
        <strain evidence="2">if_2019</strain>
        <tissue evidence="1">Muscle</tissue>
    </source>
</reference>
<sequence>MLLDLFTNCFSGPPAGFTLNNTIYQLLVARYSDPDMTIDFDNFVACLMRLEMMFSESPVDAHRSTLTRIHKTFTVPESPIHLLKPTLNFLPHPRRLKMTFYFSSILLHVSCVEHLWSDQFAVTDLHHCQTQKH</sequence>
<comment type="caution">
    <text evidence="1">The sequence shown here is derived from an EMBL/GenBank/DDBJ whole genome shotgun (WGS) entry which is preliminary data.</text>
</comment>
<dbReference type="SUPFAM" id="SSF47473">
    <property type="entry name" value="EF-hand"/>
    <property type="match status" value="1"/>
</dbReference>